<reference evidence="7 8" key="1">
    <citation type="journal article" date="2016" name="Nat. Commun.">
        <title>Thousands of microbial genomes shed light on interconnected biogeochemical processes in an aquifer system.</title>
        <authorList>
            <person name="Anantharaman K."/>
            <person name="Brown C.T."/>
            <person name="Hug L.A."/>
            <person name="Sharon I."/>
            <person name="Castelle C.J."/>
            <person name="Probst A.J."/>
            <person name="Thomas B.C."/>
            <person name="Singh A."/>
            <person name="Wilkins M.J."/>
            <person name="Karaoz U."/>
            <person name="Brodie E.L."/>
            <person name="Williams K.H."/>
            <person name="Hubbard S.S."/>
            <person name="Banfield J.F."/>
        </authorList>
    </citation>
    <scope>NUCLEOTIDE SEQUENCE [LARGE SCALE GENOMIC DNA]</scope>
</reference>
<evidence type="ECO:0000256" key="4">
    <source>
        <dbReference type="ARBA" id="ARBA00022679"/>
    </source>
</evidence>
<evidence type="ECO:0000256" key="6">
    <source>
        <dbReference type="ARBA" id="ARBA00023315"/>
    </source>
</evidence>
<comment type="caution">
    <text evidence="7">The sequence shown here is derived from an EMBL/GenBank/DDBJ whole genome shotgun (WGS) entry which is preliminary data.</text>
</comment>
<keyword evidence="5" id="KW-0472">Membrane</keyword>
<evidence type="ECO:0000256" key="5">
    <source>
        <dbReference type="ARBA" id="ARBA00023136"/>
    </source>
</evidence>
<dbReference type="GO" id="GO:0005886">
    <property type="term" value="C:plasma membrane"/>
    <property type="evidence" value="ECO:0007669"/>
    <property type="project" value="UniProtKB-SubCell"/>
</dbReference>
<keyword evidence="4" id="KW-0808">Transferase</keyword>
<dbReference type="EMBL" id="MGDB01000110">
    <property type="protein sequence ID" value="OGL39885.1"/>
    <property type="molecule type" value="Genomic_DNA"/>
</dbReference>
<keyword evidence="6" id="KW-0012">Acyltransferase</keyword>
<proteinExistence type="predicted"/>
<gene>
    <name evidence="7" type="ORF">A2042_06775</name>
</gene>
<accession>A0A1F7RE94</accession>
<dbReference type="PANTHER" id="PTHR30606:SF10">
    <property type="entry name" value="PHOSPHATIDYLINOSITOL MANNOSIDE ACYLTRANSFERASE"/>
    <property type="match status" value="1"/>
</dbReference>
<evidence type="ECO:0000313" key="8">
    <source>
        <dbReference type="Proteomes" id="UP000178526"/>
    </source>
</evidence>
<keyword evidence="2" id="KW-1003">Cell membrane</keyword>
<evidence type="ECO:0000313" key="7">
    <source>
        <dbReference type="EMBL" id="OGL39885.1"/>
    </source>
</evidence>
<dbReference type="AlphaFoldDB" id="A0A1F7RE94"/>
<dbReference type="GO" id="GO:0016746">
    <property type="term" value="F:acyltransferase activity"/>
    <property type="evidence" value="ECO:0007669"/>
    <property type="project" value="UniProtKB-KW"/>
</dbReference>
<keyword evidence="3" id="KW-0997">Cell inner membrane</keyword>
<dbReference type="Pfam" id="PF03279">
    <property type="entry name" value="Lip_A_acyltrans"/>
    <property type="match status" value="1"/>
</dbReference>
<dbReference type="CDD" id="cd07984">
    <property type="entry name" value="LPLAT_LABLAT-like"/>
    <property type="match status" value="1"/>
</dbReference>
<dbReference type="InterPro" id="IPR004960">
    <property type="entry name" value="LipA_acyltrans"/>
</dbReference>
<dbReference type="PANTHER" id="PTHR30606">
    <property type="entry name" value="LIPID A BIOSYNTHESIS LAUROYL ACYLTRANSFERASE"/>
    <property type="match status" value="1"/>
</dbReference>
<dbReference type="Proteomes" id="UP000178526">
    <property type="component" value="Unassembled WGS sequence"/>
</dbReference>
<evidence type="ECO:0000256" key="1">
    <source>
        <dbReference type="ARBA" id="ARBA00004533"/>
    </source>
</evidence>
<comment type="subcellular location">
    <subcellularLocation>
        <location evidence="1">Cell inner membrane</location>
    </subcellularLocation>
</comment>
<evidence type="ECO:0000256" key="2">
    <source>
        <dbReference type="ARBA" id="ARBA00022475"/>
    </source>
</evidence>
<sequence>MGIFFIISLALVKMIGSIPVRAAGFVLTRLSLFIYYVDKKHRDITIENLKTAFGNEKSEKDIKSIAKKAYENLSLTFLDFCRIPKLTRENLNDIVTFENIDYVWSALARGKGILFCTAHFGSWEILPHLFAIYHKPFNIIVRPLDSRVLDMVVSKYRSHSGNKIISKKNGMKHILRALQKKEIIGTLNDQNVKHSEGVFVDFFGKKACTNFALALLSLRTDVPVIPAFIIREGLSKHRVKFEKPVEIEKGIDRKKYLVDFTQAITTVIENYVREYPEQWFWVHRRWKTRPKVLIKKYKEKDFTRDQYVVMTNDKAQNTK</sequence>
<organism evidence="7 8">
    <name type="scientific">Candidatus Schekmanbacteria bacterium GWA2_38_11</name>
    <dbReference type="NCBI Taxonomy" id="1817876"/>
    <lineage>
        <taxon>Bacteria</taxon>
        <taxon>Candidatus Schekmaniibacteriota</taxon>
    </lineage>
</organism>
<evidence type="ECO:0008006" key="9">
    <source>
        <dbReference type="Google" id="ProtNLM"/>
    </source>
</evidence>
<name>A0A1F7RE94_9BACT</name>
<dbReference type="PIRSF" id="PIRSF026649">
    <property type="entry name" value="MsbB"/>
    <property type="match status" value="1"/>
</dbReference>
<evidence type="ECO:0000256" key="3">
    <source>
        <dbReference type="ARBA" id="ARBA00022519"/>
    </source>
</evidence>
<protein>
    <recommendedName>
        <fullName evidence="9">Lipid A biosynthesis acyltransferase</fullName>
    </recommendedName>
</protein>
<dbReference type="GO" id="GO:0009247">
    <property type="term" value="P:glycolipid biosynthetic process"/>
    <property type="evidence" value="ECO:0007669"/>
    <property type="project" value="UniProtKB-ARBA"/>
</dbReference>